<evidence type="ECO:0000313" key="2">
    <source>
        <dbReference type="Proteomes" id="UP000002191"/>
    </source>
</evidence>
<dbReference type="AlphaFoldDB" id="E6VV72"/>
<dbReference type="HOGENOM" id="CLU_3117168_0_0_7"/>
<accession>E6VV72</accession>
<name>E6VV72_PSEA9</name>
<reference evidence="1 2" key="2">
    <citation type="journal article" date="2014" name="Genome Announc.">
        <title>Complete Genome Sequence of the Subsurface, Mesophilic Sulfate-Reducing Bacterium Desulfovibrio aespoeensis Aspo-2.</title>
        <authorList>
            <person name="Pedersen K."/>
            <person name="Bengtsson A."/>
            <person name="Edlund J."/>
            <person name="Rabe L."/>
            <person name="Hazen T."/>
            <person name="Chakraborty R."/>
            <person name="Goodwin L."/>
            <person name="Shapiro N."/>
        </authorList>
    </citation>
    <scope>NUCLEOTIDE SEQUENCE [LARGE SCALE GENOMIC DNA]</scope>
    <source>
        <strain evidence="2">ATCC 700646 / DSM 10631 / Aspo-2</strain>
    </source>
</reference>
<keyword evidence="2" id="KW-1185">Reference proteome</keyword>
<dbReference type="eggNOG" id="ENOG5032EJV">
    <property type="taxonomic scope" value="Bacteria"/>
</dbReference>
<dbReference type="STRING" id="643562.Daes_0196"/>
<evidence type="ECO:0000313" key="1">
    <source>
        <dbReference type="EMBL" id="ADU61223.1"/>
    </source>
</evidence>
<protein>
    <submittedName>
        <fullName evidence="1">Uncharacterized protein</fullName>
    </submittedName>
</protein>
<dbReference type="KEGG" id="das:Daes_0196"/>
<reference evidence="2" key="1">
    <citation type="submission" date="2010-12" db="EMBL/GenBank/DDBJ databases">
        <title>Complete sequence of Desulfovibrio aespoeensis Aspo-2.</title>
        <authorList>
            <consortium name="US DOE Joint Genome Institute"/>
            <person name="Lucas S."/>
            <person name="Copeland A."/>
            <person name="Lapidus A."/>
            <person name="Cheng J.-F."/>
            <person name="Goodwin L."/>
            <person name="Pitluck S."/>
            <person name="Chertkov O."/>
            <person name="Misra M."/>
            <person name="Detter J.C."/>
            <person name="Han C."/>
            <person name="Tapia R."/>
            <person name="Land M."/>
            <person name="Hauser L."/>
            <person name="Kyrpides N."/>
            <person name="Ivanova N."/>
            <person name="Ovchinnikova G."/>
            <person name="Pedersen K."/>
            <person name="Jagevall S."/>
            <person name="Hazen T."/>
            <person name="Woyke T."/>
        </authorList>
    </citation>
    <scope>NUCLEOTIDE SEQUENCE [LARGE SCALE GENOMIC DNA]</scope>
    <source>
        <strain evidence="2">ATCC 700646 / DSM 10631 / Aspo-2</strain>
    </source>
</reference>
<organism evidence="1 2">
    <name type="scientific">Pseudodesulfovibrio aespoeensis (strain ATCC 700646 / DSM 10631 / Aspo-2)</name>
    <name type="common">Desulfovibrio aespoeensis</name>
    <dbReference type="NCBI Taxonomy" id="643562"/>
    <lineage>
        <taxon>Bacteria</taxon>
        <taxon>Pseudomonadati</taxon>
        <taxon>Thermodesulfobacteriota</taxon>
        <taxon>Desulfovibrionia</taxon>
        <taxon>Desulfovibrionales</taxon>
        <taxon>Desulfovibrionaceae</taxon>
    </lineage>
</organism>
<dbReference type="Proteomes" id="UP000002191">
    <property type="component" value="Chromosome"/>
</dbReference>
<gene>
    <name evidence="1" type="ordered locus">Daes_0196</name>
</gene>
<dbReference type="EMBL" id="CP002431">
    <property type="protein sequence ID" value="ADU61223.1"/>
    <property type="molecule type" value="Genomic_DNA"/>
</dbReference>
<dbReference type="RefSeq" id="WP_013513160.1">
    <property type="nucleotide sequence ID" value="NC_014844.1"/>
</dbReference>
<proteinExistence type="predicted"/>
<sequence length="50" mass="5643">MFEVVIERNGVEKIVFSAESRRIVELVLQRHIRSLTAGTAFIREAALTGK</sequence>